<dbReference type="Proteomes" id="UP000656042">
    <property type="component" value="Unassembled WGS sequence"/>
</dbReference>
<feature type="transmembrane region" description="Helical" evidence="1">
    <location>
        <begin position="58"/>
        <end position="76"/>
    </location>
</feature>
<keyword evidence="3" id="KW-1185">Reference proteome</keyword>
<dbReference type="Pfam" id="PF07690">
    <property type="entry name" value="MFS_1"/>
    <property type="match status" value="1"/>
</dbReference>
<feature type="transmembrane region" description="Helical" evidence="1">
    <location>
        <begin position="125"/>
        <end position="144"/>
    </location>
</feature>
<feature type="transmembrane region" description="Helical" evidence="1">
    <location>
        <begin position="204"/>
        <end position="224"/>
    </location>
</feature>
<feature type="transmembrane region" description="Helical" evidence="1">
    <location>
        <begin position="267"/>
        <end position="284"/>
    </location>
</feature>
<dbReference type="GO" id="GO:0022857">
    <property type="term" value="F:transmembrane transporter activity"/>
    <property type="evidence" value="ECO:0007669"/>
    <property type="project" value="InterPro"/>
</dbReference>
<proteinExistence type="predicted"/>
<reference evidence="2" key="2">
    <citation type="submission" date="2020-09" db="EMBL/GenBank/DDBJ databases">
        <authorList>
            <person name="Sun Q."/>
            <person name="Zhou Y."/>
        </authorList>
    </citation>
    <scope>NUCLEOTIDE SEQUENCE</scope>
    <source>
        <strain evidence="2">CGMCC 4.7299</strain>
    </source>
</reference>
<feature type="transmembrane region" description="Helical" evidence="1">
    <location>
        <begin position="290"/>
        <end position="309"/>
    </location>
</feature>
<dbReference type="EMBL" id="BMMX01000013">
    <property type="protein sequence ID" value="GGK96164.1"/>
    <property type="molecule type" value="Genomic_DNA"/>
</dbReference>
<organism evidence="2 3">
    <name type="scientific">Mangrovihabitans endophyticus</name>
    <dbReference type="NCBI Taxonomy" id="1751298"/>
    <lineage>
        <taxon>Bacteria</taxon>
        <taxon>Bacillati</taxon>
        <taxon>Actinomycetota</taxon>
        <taxon>Actinomycetes</taxon>
        <taxon>Micromonosporales</taxon>
        <taxon>Micromonosporaceae</taxon>
        <taxon>Mangrovihabitans</taxon>
    </lineage>
</organism>
<name>A0A8J3C048_9ACTN</name>
<accession>A0A8J3C048</accession>
<gene>
    <name evidence="2" type="ORF">GCM10012284_32970</name>
</gene>
<evidence type="ECO:0000313" key="2">
    <source>
        <dbReference type="EMBL" id="GGK96164.1"/>
    </source>
</evidence>
<keyword evidence="1" id="KW-0472">Membrane</keyword>
<dbReference type="InterPro" id="IPR036259">
    <property type="entry name" value="MFS_trans_sf"/>
</dbReference>
<protein>
    <submittedName>
        <fullName evidence="2">MFS transporter</fullName>
    </submittedName>
</protein>
<feature type="transmembrane region" description="Helical" evidence="1">
    <location>
        <begin position="25"/>
        <end position="46"/>
    </location>
</feature>
<reference evidence="2" key="1">
    <citation type="journal article" date="2014" name="Int. J. Syst. Evol. Microbiol.">
        <title>Complete genome sequence of Corynebacterium casei LMG S-19264T (=DSM 44701T), isolated from a smear-ripened cheese.</title>
        <authorList>
            <consortium name="US DOE Joint Genome Institute (JGI-PGF)"/>
            <person name="Walter F."/>
            <person name="Albersmeier A."/>
            <person name="Kalinowski J."/>
            <person name="Ruckert C."/>
        </authorList>
    </citation>
    <scope>NUCLEOTIDE SEQUENCE</scope>
    <source>
        <strain evidence="2">CGMCC 4.7299</strain>
    </source>
</reference>
<feature type="transmembrane region" description="Helical" evidence="1">
    <location>
        <begin position="348"/>
        <end position="370"/>
    </location>
</feature>
<feature type="transmembrane region" description="Helical" evidence="1">
    <location>
        <begin position="321"/>
        <end position="342"/>
    </location>
</feature>
<dbReference type="InterPro" id="IPR011701">
    <property type="entry name" value="MFS"/>
</dbReference>
<dbReference type="RefSeq" id="WP_189080083.1">
    <property type="nucleotide sequence ID" value="NZ_BMMX01000013.1"/>
</dbReference>
<dbReference type="PANTHER" id="PTHR23530">
    <property type="entry name" value="TRANSPORT PROTEIN-RELATED"/>
    <property type="match status" value="1"/>
</dbReference>
<keyword evidence="1" id="KW-0812">Transmembrane</keyword>
<dbReference type="InterPro" id="IPR053160">
    <property type="entry name" value="MFS_DHA3_Transporter"/>
</dbReference>
<feature type="transmembrane region" description="Helical" evidence="1">
    <location>
        <begin position="236"/>
        <end position="255"/>
    </location>
</feature>
<evidence type="ECO:0000256" key="1">
    <source>
        <dbReference type="SAM" id="Phobius"/>
    </source>
</evidence>
<keyword evidence="1" id="KW-1133">Transmembrane helix</keyword>
<dbReference type="PANTHER" id="PTHR23530:SF1">
    <property type="entry name" value="PERMEASE, MAJOR FACILITATOR SUPERFAMILY-RELATED"/>
    <property type="match status" value="1"/>
</dbReference>
<feature type="transmembrane region" description="Helical" evidence="1">
    <location>
        <begin position="150"/>
        <end position="170"/>
    </location>
</feature>
<evidence type="ECO:0000313" key="3">
    <source>
        <dbReference type="Proteomes" id="UP000656042"/>
    </source>
</evidence>
<feature type="transmembrane region" description="Helical" evidence="1">
    <location>
        <begin position="82"/>
        <end position="104"/>
    </location>
</feature>
<dbReference type="Gene3D" id="1.20.1250.20">
    <property type="entry name" value="MFS general substrate transporter like domains"/>
    <property type="match status" value="1"/>
</dbReference>
<dbReference type="AlphaFoldDB" id="A0A8J3C048"/>
<sequence length="375" mass="37872">MRACQGGVLLYPVYALLFADAGVSAAGISTLFVVWSVVAFVVEVPSGAWADSWSRRRLYAIGAFLTASGYASWLVWPAYPGFALGFVLWGLGGALASGSIEALIYDELAADGAAGRYAAVAGRGGTVEILAMLSATVLAAPAYAWGGYRLVGAASVVVTAAGGLVALGFVEAPRRQTSDEWGGAAGYLRTIRAGLRDVTRSRRVAWAVAVAALVPGFTALDEYLPLVSRAAGAPTVAVPLLFALPSLAMAGGSALAGRFATIGRGRLGGAVGVAAALLAAGALSGHPAGMVPIAVAFGVLQFAIVITETRLQEAISGRARATVLSVAGFVSEVVAVLVYTLFALGAHVAAVPLLFAACGIPLLATAAAIARRTPV</sequence>
<comment type="caution">
    <text evidence="2">The sequence shown here is derived from an EMBL/GenBank/DDBJ whole genome shotgun (WGS) entry which is preliminary data.</text>
</comment>
<dbReference type="SUPFAM" id="SSF103473">
    <property type="entry name" value="MFS general substrate transporter"/>
    <property type="match status" value="1"/>
</dbReference>